<dbReference type="Pfam" id="PF00205">
    <property type="entry name" value="TPP_enzyme_M"/>
    <property type="match status" value="1"/>
</dbReference>
<evidence type="ECO:0000256" key="1">
    <source>
        <dbReference type="ARBA" id="ARBA00007812"/>
    </source>
</evidence>
<evidence type="ECO:0000256" key="3">
    <source>
        <dbReference type="RuleBase" id="RU362132"/>
    </source>
</evidence>
<dbReference type="AlphaFoldDB" id="A0AAE6TXI2"/>
<dbReference type="EMBL" id="CP045562">
    <property type="protein sequence ID" value="QFX92100.1"/>
    <property type="molecule type" value="Genomic_DNA"/>
</dbReference>
<dbReference type="InterPro" id="IPR029061">
    <property type="entry name" value="THDP-binding"/>
</dbReference>
<reference evidence="7 8" key="1">
    <citation type="submission" date="2019-10" db="EMBL/GenBank/DDBJ databases">
        <title>Genome sequencing of Lactobacillus fructivorans.</title>
        <authorList>
            <person name="Kim K."/>
        </authorList>
    </citation>
    <scope>NUCLEOTIDE SEQUENCE [LARGE SCALE GENOMIC DNA]</scope>
    <source>
        <strain evidence="7 8">LF543</strain>
    </source>
</reference>
<feature type="domain" description="Thiamine pyrophosphate enzyme central" evidence="4">
    <location>
        <begin position="199"/>
        <end position="327"/>
    </location>
</feature>
<sequence>MTDVKKIPAAVAMLKVIESYGVKDVFGYPGGSINSTLAALDQEKDNINYVQIRHEQVGALAAAAHAKLTGKIGVAFGSAGPGAVNLLNGLYDAKEDHAPVLSIVGQVGHDNMNYNYFQEFPETPMFSDVSVYDRIVMTPESLPHVVDRAIHEAYQNKGVAVVVIPNDFGFDEIPDVPYSSASKTYDKPAPEPVASDDEVSEALKMIKNAKRPVLHVGRGIKGNGDKLIELSKKLQIPIIMDGLALGYVDANYEGNLGTANRAASKAADKILSTADLVIAIGGDFPFAKSVYASHPFAYIQVDNSRIQLGRHHEVDLPIWSDSGSFIDKALAQSEQVAPSPFFKAAVADEANWKEYINKMLNVGSDEQDKSNGNFMDEFKDFGKHLKDTITNANSTMPVAPIYKQINRVADKDAVFSIDVGDNIINSFRYLDIQPTNKWVISALFATMGSGLPGAIAAKRAYPDRQVFNIAGDGALSMVIQDLVTLTKYQLPVINVVTSNEDLSFIKGEQDDLPMQIFGLQLQGQSFELIAKGMGVDATTVRNVSELPAAFDKAVKVTKAGHPFLIDAKINQDRGLPVEDLVVKIENGQVVETVSPNYLKDKNGNKTYTLPDFFAEYGGEGLLPLKDFFDKYDVQL</sequence>
<dbReference type="InterPro" id="IPR000399">
    <property type="entry name" value="TPP-bd_CS"/>
</dbReference>
<evidence type="ECO:0000259" key="4">
    <source>
        <dbReference type="Pfam" id="PF00205"/>
    </source>
</evidence>
<feature type="domain" description="Thiamine pyrophosphate enzyme TPP-binding" evidence="5">
    <location>
        <begin position="418"/>
        <end position="566"/>
    </location>
</feature>
<dbReference type="RefSeq" id="WP_010022241.1">
    <property type="nucleotide sequence ID" value="NZ_AZDS01000002.1"/>
</dbReference>
<name>A0AAE6TXI2_9LACO</name>
<dbReference type="GO" id="GO:0030976">
    <property type="term" value="F:thiamine pyrophosphate binding"/>
    <property type="evidence" value="ECO:0007669"/>
    <property type="project" value="InterPro"/>
</dbReference>
<evidence type="ECO:0000259" key="5">
    <source>
        <dbReference type="Pfam" id="PF02775"/>
    </source>
</evidence>
<dbReference type="PANTHER" id="PTHR42981">
    <property type="entry name" value="PYRUVATE DEHYDROGENASE [UBIQUINONE]"/>
    <property type="match status" value="1"/>
</dbReference>
<dbReference type="InterPro" id="IPR029035">
    <property type="entry name" value="DHS-like_NAD/FAD-binding_dom"/>
</dbReference>
<evidence type="ECO:0000256" key="2">
    <source>
        <dbReference type="ARBA" id="ARBA00023052"/>
    </source>
</evidence>
<dbReference type="Pfam" id="PF02776">
    <property type="entry name" value="TPP_enzyme_N"/>
    <property type="match status" value="1"/>
</dbReference>
<dbReference type="InterPro" id="IPR012000">
    <property type="entry name" value="Thiamin_PyroP_enz_cen_dom"/>
</dbReference>
<gene>
    <name evidence="7" type="ORF">LF543_00215</name>
</gene>
<dbReference type="InterPro" id="IPR047210">
    <property type="entry name" value="TPP_PYR_POXB-like"/>
</dbReference>
<protein>
    <submittedName>
        <fullName evidence="7">Pyruvate oxidase</fullName>
    </submittedName>
</protein>
<dbReference type="PROSITE" id="PS00187">
    <property type="entry name" value="TPP_ENZYMES"/>
    <property type="match status" value="1"/>
</dbReference>
<dbReference type="Gene3D" id="3.40.50.1220">
    <property type="entry name" value="TPP-binding domain"/>
    <property type="match status" value="1"/>
</dbReference>
<dbReference type="Proteomes" id="UP000327194">
    <property type="component" value="Chromosome"/>
</dbReference>
<accession>A0AAE6TXI2</accession>
<organism evidence="7 8">
    <name type="scientific">Fructilactobacillus fructivorans</name>
    <dbReference type="NCBI Taxonomy" id="1614"/>
    <lineage>
        <taxon>Bacteria</taxon>
        <taxon>Bacillati</taxon>
        <taxon>Bacillota</taxon>
        <taxon>Bacilli</taxon>
        <taxon>Lactobacillales</taxon>
        <taxon>Lactobacillaceae</taxon>
        <taxon>Fructilactobacillus</taxon>
    </lineage>
</organism>
<proteinExistence type="inferred from homology"/>
<dbReference type="SUPFAM" id="SSF52518">
    <property type="entry name" value="Thiamin diphosphate-binding fold (THDP-binding)"/>
    <property type="match status" value="2"/>
</dbReference>
<dbReference type="Pfam" id="PF02775">
    <property type="entry name" value="TPP_enzyme_C"/>
    <property type="match status" value="1"/>
</dbReference>
<keyword evidence="2 3" id="KW-0786">Thiamine pyrophosphate</keyword>
<dbReference type="PANTHER" id="PTHR42981:SF2">
    <property type="entry name" value="PYRUVATE DEHYDROGENASE [UBIQUINONE]"/>
    <property type="match status" value="1"/>
</dbReference>
<evidence type="ECO:0000313" key="8">
    <source>
        <dbReference type="Proteomes" id="UP000327194"/>
    </source>
</evidence>
<dbReference type="GO" id="GO:0000287">
    <property type="term" value="F:magnesium ion binding"/>
    <property type="evidence" value="ECO:0007669"/>
    <property type="project" value="InterPro"/>
</dbReference>
<evidence type="ECO:0000259" key="6">
    <source>
        <dbReference type="Pfam" id="PF02776"/>
    </source>
</evidence>
<evidence type="ECO:0000313" key="7">
    <source>
        <dbReference type="EMBL" id="QFX92100.1"/>
    </source>
</evidence>
<dbReference type="KEGG" id="lfv:LF543_00215"/>
<dbReference type="CDD" id="cd07039">
    <property type="entry name" value="TPP_PYR_POX"/>
    <property type="match status" value="1"/>
</dbReference>
<dbReference type="InterPro" id="IPR011766">
    <property type="entry name" value="TPP_enzyme_TPP-bd"/>
</dbReference>
<comment type="similarity">
    <text evidence="1 3">Belongs to the TPP enzyme family.</text>
</comment>
<dbReference type="InterPro" id="IPR012001">
    <property type="entry name" value="Thiamin_PyroP_enz_TPP-bd_dom"/>
</dbReference>
<dbReference type="GO" id="GO:0003824">
    <property type="term" value="F:catalytic activity"/>
    <property type="evidence" value="ECO:0007669"/>
    <property type="project" value="InterPro"/>
</dbReference>
<feature type="domain" description="Thiamine pyrophosphate enzyme N-terminal TPP-binding" evidence="6">
    <location>
        <begin position="11"/>
        <end position="120"/>
    </location>
</feature>
<dbReference type="Gene3D" id="3.40.50.970">
    <property type="match status" value="2"/>
</dbReference>
<keyword evidence="7" id="KW-0670">Pyruvate</keyword>
<dbReference type="SUPFAM" id="SSF52467">
    <property type="entry name" value="DHS-like NAD/FAD-binding domain"/>
    <property type="match status" value="1"/>
</dbReference>
<dbReference type="InterPro" id="IPR047211">
    <property type="entry name" value="POXB-like"/>
</dbReference>